<protein>
    <submittedName>
        <fullName evidence="1">Uncharacterized protein</fullName>
    </submittedName>
</protein>
<accession>A0A0P1AEQ5</accession>
<name>A0A0P1AEQ5_PLAHL</name>
<dbReference type="AlphaFoldDB" id="A0A0P1AEQ5"/>
<organism evidence="1 2">
    <name type="scientific">Plasmopara halstedii</name>
    <name type="common">Downy mildew of sunflower</name>
    <dbReference type="NCBI Taxonomy" id="4781"/>
    <lineage>
        <taxon>Eukaryota</taxon>
        <taxon>Sar</taxon>
        <taxon>Stramenopiles</taxon>
        <taxon>Oomycota</taxon>
        <taxon>Peronosporomycetes</taxon>
        <taxon>Peronosporales</taxon>
        <taxon>Peronosporaceae</taxon>
        <taxon>Plasmopara</taxon>
    </lineage>
</organism>
<dbReference type="EMBL" id="CCYD01000428">
    <property type="protein sequence ID" value="CEG39519.1"/>
    <property type="molecule type" value="Genomic_DNA"/>
</dbReference>
<dbReference type="GeneID" id="36404816"/>
<dbReference type="Proteomes" id="UP000054928">
    <property type="component" value="Unassembled WGS sequence"/>
</dbReference>
<evidence type="ECO:0000313" key="2">
    <source>
        <dbReference type="Proteomes" id="UP000054928"/>
    </source>
</evidence>
<sequence length="58" mass="6302">MEQESTKSRNGLGVEHCIPKGAIMSHEPILEATMTLSDFFLLISSVDLMSYTEAIAAS</sequence>
<keyword evidence="2" id="KW-1185">Reference proteome</keyword>
<reference evidence="2" key="1">
    <citation type="submission" date="2014-09" db="EMBL/GenBank/DDBJ databases">
        <authorList>
            <person name="Sharma Rahul"/>
            <person name="Thines Marco"/>
        </authorList>
    </citation>
    <scope>NUCLEOTIDE SEQUENCE [LARGE SCALE GENOMIC DNA]</scope>
</reference>
<dbReference type="RefSeq" id="XP_024575888.1">
    <property type="nucleotide sequence ID" value="XM_024725075.1"/>
</dbReference>
<proteinExistence type="predicted"/>
<evidence type="ECO:0000313" key="1">
    <source>
        <dbReference type="EMBL" id="CEG39519.1"/>
    </source>
</evidence>